<comment type="similarity">
    <text evidence="2">Belongs to the actin-binding proteins ADF family.</text>
</comment>
<evidence type="ECO:0000313" key="7">
    <source>
        <dbReference type="Proteomes" id="UP000029121"/>
    </source>
</evidence>
<reference evidence="7" key="1">
    <citation type="journal article" date="2013" name="Nat. Genet.">
        <title>The Capsella rubella genome and the genomic consequences of rapid mating system evolution.</title>
        <authorList>
            <person name="Slotte T."/>
            <person name="Hazzouri K.M."/>
            <person name="Agren J.A."/>
            <person name="Koenig D."/>
            <person name="Maumus F."/>
            <person name="Guo Y.L."/>
            <person name="Steige K."/>
            <person name="Platts A.E."/>
            <person name="Escobar J.S."/>
            <person name="Newman L.K."/>
            <person name="Wang W."/>
            <person name="Mandakova T."/>
            <person name="Vello E."/>
            <person name="Smith L.M."/>
            <person name="Henz S.R."/>
            <person name="Steffen J."/>
            <person name="Takuno S."/>
            <person name="Brandvain Y."/>
            <person name="Coop G."/>
            <person name="Andolfatto P."/>
            <person name="Hu T.T."/>
            <person name="Blanchette M."/>
            <person name="Clark R.M."/>
            <person name="Quesneville H."/>
            <person name="Nordborg M."/>
            <person name="Gaut B.S."/>
            <person name="Lysak M.A."/>
            <person name="Jenkins J."/>
            <person name="Grimwood J."/>
            <person name="Chapman J."/>
            <person name="Prochnik S."/>
            <person name="Shu S."/>
            <person name="Rokhsar D."/>
            <person name="Schmutz J."/>
            <person name="Weigel D."/>
            <person name="Wright S.I."/>
        </authorList>
    </citation>
    <scope>NUCLEOTIDE SEQUENCE [LARGE SCALE GENOMIC DNA]</scope>
    <source>
        <strain evidence="7">cv. Monte Gargano</strain>
    </source>
</reference>
<name>R0GSM2_9BRAS</name>
<dbReference type="PROSITE" id="PS51263">
    <property type="entry name" value="ADF_H"/>
    <property type="match status" value="1"/>
</dbReference>
<dbReference type="CDD" id="cd11286">
    <property type="entry name" value="ADF_cofilin_like"/>
    <property type="match status" value="1"/>
</dbReference>
<protein>
    <recommendedName>
        <fullName evidence="5">ADF-H domain-containing protein</fullName>
    </recommendedName>
</protein>
<keyword evidence="4" id="KW-0206">Cytoskeleton</keyword>
<dbReference type="InterPro" id="IPR017904">
    <property type="entry name" value="ADF/Cofilin"/>
</dbReference>
<dbReference type="OrthoDB" id="1085426at2759"/>
<dbReference type="STRING" id="81985.R0GSM2"/>
<dbReference type="Pfam" id="PF00241">
    <property type="entry name" value="Cofilin_ADF"/>
    <property type="match status" value="1"/>
</dbReference>
<comment type="subcellular location">
    <subcellularLocation>
        <location evidence="1">Cytoplasm</location>
        <location evidence="1">Cytoskeleton</location>
    </subcellularLocation>
</comment>
<organism evidence="6 7">
    <name type="scientific">Capsella rubella</name>
    <dbReference type="NCBI Taxonomy" id="81985"/>
    <lineage>
        <taxon>Eukaryota</taxon>
        <taxon>Viridiplantae</taxon>
        <taxon>Streptophyta</taxon>
        <taxon>Embryophyta</taxon>
        <taxon>Tracheophyta</taxon>
        <taxon>Spermatophyta</taxon>
        <taxon>Magnoliopsida</taxon>
        <taxon>eudicotyledons</taxon>
        <taxon>Gunneridae</taxon>
        <taxon>Pentapetalae</taxon>
        <taxon>rosids</taxon>
        <taxon>malvids</taxon>
        <taxon>Brassicales</taxon>
        <taxon>Brassicaceae</taxon>
        <taxon>Camelineae</taxon>
        <taxon>Capsella</taxon>
    </lineage>
</organism>
<dbReference type="Proteomes" id="UP000029121">
    <property type="component" value="Unassembled WGS sequence"/>
</dbReference>
<dbReference type="GO" id="GO:0003779">
    <property type="term" value="F:actin binding"/>
    <property type="evidence" value="ECO:0007669"/>
    <property type="project" value="UniProtKB-KW"/>
</dbReference>
<feature type="domain" description="ADF-H" evidence="5">
    <location>
        <begin position="5"/>
        <end position="139"/>
    </location>
</feature>
<dbReference type="KEGG" id="crb:17876062"/>
<keyword evidence="3" id="KW-0009">Actin-binding</keyword>
<dbReference type="Gene3D" id="3.40.20.10">
    <property type="entry name" value="Severin"/>
    <property type="match status" value="1"/>
</dbReference>
<dbReference type="EMBL" id="KB870812">
    <property type="protein sequence ID" value="EOA14188.1"/>
    <property type="molecule type" value="Genomic_DNA"/>
</dbReference>
<keyword evidence="4" id="KW-0963">Cytoplasm</keyword>
<keyword evidence="7" id="KW-1185">Reference proteome</keyword>
<sequence length="139" mass="16030">MANAASGMAVHDDCKLKFMELKTKRSYRYIVYKIEEQQKQVIVEKIGEPAETHEDLAASLPAHECRYAVFDFDFLTAEDVPKSRIFFVAWSPDTARVRSKMIYASSKDRFKRELDGIQIELQATDPTEMDLDVFKSRAN</sequence>
<dbReference type="eggNOG" id="KOG1735">
    <property type="taxonomic scope" value="Eukaryota"/>
</dbReference>
<evidence type="ECO:0000256" key="3">
    <source>
        <dbReference type="ARBA" id="ARBA00023203"/>
    </source>
</evidence>
<dbReference type="PANTHER" id="PTHR11913">
    <property type="entry name" value="COFILIN-RELATED"/>
    <property type="match status" value="1"/>
</dbReference>
<dbReference type="GO" id="GO:0030042">
    <property type="term" value="P:actin filament depolymerization"/>
    <property type="evidence" value="ECO:0007669"/>
    <property type="project" value="InterPro"/>
</dbReference>
<evidence type="ECO:0000256" key="1">
    <source>
        <dbReference type="ARBA" id="ARBA00004245"/>
    </source>
</evidence>
<evidence type="ECO:0000256" key="4">
    <source>
        <dbReference type="ARBA" id="ARBA00023212"/>
    </source>
</evidence>
<dbReference type="InterPro" id="IPR002108">
    <property type="entry name" value="ADF-H"/>
</dbReference>
<evidence type="ECO:0000256" key="2">
    <source>
        <dbReference type="ARBA" id="ARBA00006844"/>
    </source>
</evidence>
<dbReference type="FunFam" id="3.40.20.10:FF:000025">
    <property type="entry name" value="Actin-depolymerizing factor 2"/>
    <property type="match status" value="1"/>
</dbReference>
<evidence type="ECO:0000313" key="6">
    <source>
        <dbReference type="EMBL" id="EOA14188.1"/>
    </source>
</evidence>
<accession>R0GSM2</accession>
<dbReference type="GO" id="GO:0015629">
    <property type="term" value="C:actin cytoskeleton"/>
    <property type="evidence" value="ECO:0007669"/>
    <property type="project" value="InterPro"/>
</dbReference>
<dbReference type="SUPFAM" id="SSF55753">
    <property type="entry name" value="Actin depolymerizing proteins"/>
    <property type="match status" value="1"/>
</dbReference>
<dbReference type="SMART" id="SM00102">
    <property type="entry name" value="ADF"/>
    <property type="match status" value="1"/>
</dbReference>
<proteinExistence type="inferred from homology"/>
<dbReference type="AlphaFoldDB" id="R0GSM2"/>
<gene>
    <name evidence="6" type="ORF">CARUB_v10027340mg</name>
</gene>
<evidence type="ECO:0000259" key="5">
    <source>
        <dbReference type="PROSITE" id="PS51263"/>
    </source>
</evidence>
<dbReference type="InterPro" id="IPR029006">
    <property type="entry name" value="ADF-H/Gelsolin-like_dom_sf"/>
</dbReference>